<dbReference type="Proteomes" id="UP000218785">
    <property type="component" value="Chromosome"/>
</dbReference>
<feature type="transmembrane region" description="Helical" evidence="1">
    <location>
        <begin position="160"/>
        <end position="182"/>
    </location>
</feature>
<evidence type="ECO:0000313" key="2">
    <source>
        <dbReference type="EMBL" id="BAY97495.1"/>
    </source>
</evidence>
<dbReference type="PANTHER" id="PTHR31303:SF1">
    <property type="entry name" value="CTP-DEPENDENT DIACYLGLYCEROL KINASE 1"/>
    <property type="match status" value="1"/>
</dbReference>
<evidence type="ECO:0000313" key="3">
    <source>
        <dbReference type="Proteomes" id="UP000218785"/>
    </source>
</evidence>
<organism evidence="2 3">
    <name type="scientific">Tolypothrix tenuis PCC 7101</name>
    <dbReference type="NCBI Taxonomy" id="231146"/>
    <lineage>
        <taxon>Bacteria</taxon>
        <taxon>Bacillati</taxon>
        <taxon>Cyanobacteriota</taxon>
        <taxon>Cyanophyceae</taxon>
        <taxon>Nostocales</taxon>
        <taxon>Tolypothrichaceae</taxon>
        <taxon>Tolypothrix</taxon>
    </lineage>
</organism>
<dbReference type="InterPro" id="IPR037997">
    <property type="entry name" value="Dgk1-like"/>
</dbReference>
<keyword evidence="2" id="KW-0808">Transferase</keyword>
<gene>
    <name evidence="2" type="ORF">NIES37_14370</name>
</gene>
<evidence type="ECO:0000256" key="1">
    <source>
        <dbReference type="SAM" id="Phobius"/>
    </source>
</evidence>
<sequence>MTNNDFIGLAASYSYAIALLLFGEGLGRLFHVPPNLTRKIIHVGAGMWVFGILLLFHSWEIGIVPFASFIVVNYLLYRYRIFKAMDTDDSSPGTVYFAISVTLLFGLLWRPSGPVDNVAIAVAGVMAMTWGDALAALIGRRFGQHKYQVGSSIRSWEGSVTMLLVSTIVIFLVLLLLPSSLLSPLAVTYSFEKAFLAAVISGAFATLAEGVSPHGTDNLSVPLVTAGVVWLFNYFYV</sequence>
<feature type="transmembrane region" description="Helical" evidence="1">
    <location>
        <begin position="219"/>
        <end position="236"/>
    </location>
</feature>
<dbReference type="KEGG" id="ttq:NIES37_14370"/>
<keyword evidence="1" id="KW-1133">Transmembrane helix</keyword>
<feature type="transmembrane region" description="Helical" evidence="1">
    <location>
        <begin position="118"/>
        <end position="139"/>
    </location>
</feature>
<feature type="transmembrane region" description="Helical" evidence="1">
    <location>
        <begin position="63"/>
        <end position="81"/>
    </location>
</feature>
<keyword evidence="1" id="KW-0472">Membrane</keyword>
<feature type="transmembrane region" description="Helical" evidence="1">
    <location>
        <begin position="93"/>
        <end position="112"/>
    </location>
</feature>
<dbReference type="PANTHER" id="PTHR31303">
    <property type="entry name" value="CTP-DEPENDENT DIACYLGLYCEROL KINASE 1"/>
    <property type="match status" value="1"/>
</dbReference>
<dbReference type="GO" id="GO:0016779">
    <property type="term" value="F:nucleotidyltransferase activity"/>
    <property type="evidence" value="ECO:0007669"/>
    <property type="project" value="UniProtKB-KW"/>
</dbReference>
<keyword evidence="1" id="KW-0812">Transmembrane</keyword>
<keyword evidence="2" id="KW-0548">Nucleotidyltransferase</keyword>
<dbReference type="AlphaFoldDB" id="A0A1Z4MVI7"/>
<keyword evidence="3" id="KW-1185">Reference proteome</keyword>
<reference evidence="2 3" key="1">
    <citation type="submission" date="2017-06" db="EMBL/GenBank/DDBJ databases">
        <title>Genome sequencing of cyanobaciteial culture collection at National Institute for Environmental Studies (NIES).</title>
        <authorList>
            <person name="Hirose Y."/>
            <person name="Shimura Y."/>
            <person name="Fujisawa T."/>
            <person name="Nakamura Y."/>
            <person name="Kawachi M."/>
        </authorList>
    </citation>
    <scope>NUCLEOTIDE SEQUENCE [LARGE SCALE GENOMIC DNA]</scope>
    <source>
        <strain evidence="2 3">NIES-37</strain>
    </source>
</reference>
<dbReference type="GO" id="GO:0004143">
    <property type="term" value="F:ATP-dependent diacylglycerol kinase activity"/>
    <property type="evidence" value="ECO:0007669"/>
    <property type="project" value="InterPro"/>
</dbReference>
<dbReference type="RefSeq" id="WP_096574538.1">
    <property type="nucleotide sequence ID" value="NZ_CAWNJS010000001.1"/>
</dbReference>
<feature type="transmembrane region" description="Helical" evidence="1">
    <location>
        <begin position="6"/>
        <end position="27"/>
    </location>
</feature>
<dbReference type="EMBL" id="AP018248">
    <property type="protein sequence ID" value="BAY97495.1"/>
    <property type="molecule type" value="Genomic_DNA"/>
</dbReference>
<proteinExistence type="predicted"/>
<protein>
    <submittedName>
        <fullName evidence="2">Phosphatidate cytidylyltransferase</fullName>
    </submittedName>
</protein>
<name>A0A1Z4MVI7_9CYAN</name>
<accession>A0A1Z4MVI7</accession>